<dbReference type="AlphaFoldDB" id="Q15688"/>
<feature type="non-terminal residue" evidence="1">
    <location>
        <position position="42"/>
    </location>
</feature>
<accession>Q15688</accession>
<reference evidence="1" key="2">
    <citation type="submission" date="1988-02" db="EMBL/GenBank/DDBJ databases">
        <authorList>
            <person name="Spritz R.A."/>
        </authorList>
    </citation>
    <scope>NUCLEOTIDE SEQUENCE</scope>
    <source>
        <tissue evidence="1">Liver</tissue>
    </source>
</reference>
<protein>
    <submittedName>
        <fullName evidence="1">HU1-70K snRNP protein (RNPH2, part 1)</fullName>
    </submittedName>
</protein>
<proteinExistence type="evidence at transcript level"/>
<sequence length="42" mass="5036">FWPSLPPVTLFHTCHPWRNCHMKNTTINLIVALRRTFESLRT</sequence>
<name>Q15688_HUMAN</name>
<evidence type="ECO:0000313" key="1">
    <source>
        <dbReference type="EMBL" id="CAA29967.1"/>
    </source>
</evidence>
<organism evidence="1">
    <name type="scientific">Homo sapiens</name>
    <name type="common">Human</name>
    <dbReference type="NCBI Taxonomy" id="9606"/>
    <lineage>
        <taxon>Eukaryota</taxon>
        <taxon>Metazoa</taxon>
        <taxon>Chordata</taxon>
        <taxon>Craniata</taxon>
        <taxon>Vertebrata</taxon>
        <taxon>Euteleostomi</taxon>
        <taxon>Mammalia</taxon>
        <taxon>Eutheria</taxon>
        <taxon>Euarchontoglires</taxon>
        <taxon>Primates</taxon>
        <taxon>Haplorrhini</taxon>
        <taxon>Catarrhini</taxon>
        <taxon>Hominidae</taxon>
        <taxon>Homo</taxon>
    </lineage>
</organism>
<dbReference type="EMBL" id="X06818">
    <property type="protein sequence ID" value="CAA29967.1"/>
    <property type="molecule type" value="mRNA"/>
</dbReference>
<feature type="non-terminal residue" evidence="1">
    <location>
        <position position="1"/>
    </location>
</feature>
<reference evidence="1" key="1">
    <citation type="journal article" date="1987" name="Nucleic Acids Res.">
        <title>The human U1-70K snRNP protein: cDNA cloning, chromosomal localization, expression, alternative splicing and RNA-binding.</title>
        <authorList>
            <person name="Spritz R.A."/>
            <person name="Strunk K."/>
            <person name="Surowy C.S."/>
            <person name="Hoch S.O."/>
            <person name="Barton D.E."/>
            <person name="Francke U."/>
        </authorList>
    </citation>
    <scope>NUCLEOTIDE SEQUENCE</scope>
    <source>
        <tissue evidence="1">Liver</tissue>
    </source>
</reference>